<protein>
    <submittedName>
        <fullName evidence="1">Uncharacterized protein</fullName>
    </submittedName>
</protein>
<evidence type="ECO:0000313" key="1">
    <source>
        <dbReference type="EMBL" id="CAC19172.1"/>
    </source>
</evidence>
<reference evidence="1" key="1">
    <citation type="journal article" date="2000" name="J. Gen. Virol.">
        <title>Phylogenetic position of the Diadromus pulchellus ascovirus DNA polymerase among viruses with large double-stranded DNA genomes.</title>
        <authorList>
            <person name="Stasiak K."/>
            <person name="Demattei M.V."/>
            <person name="Federici B.A."/>
            <person name="Bigot Y."/>
        </authorList>
    </citation>
    <scope>NUCLEOTIDE SEQUENCE</scope>
</reference>
<organismHost>
    <name type="scientific">Spodoptera frugiperda</name>
    <name type="common">Fall armyworm</name>
    <dbReference type="NCBI Taxonomy" id="7108"/>
</organismHost>
<name>Q9DKM2_SFAVA</name>
<dbReference type="EMBL" id="AJ279828">
    <property type="protein sequence ID" value="CAC19172.1"/>
    <property type="molecule type" value="Genomic_DNA"/>
</dbReference>
<proteinExistence type="predicted"/>
<organism evidence="1">
    <name type="scientific">Spodoptera frugiperda ascovirus 1a</name>
    <name type="common">SfAV-1a</name>
    <dbReference type="NCBI Taxonomy" id="113370"/>
    <lineage>
        <taxon>Viruses</taxon>
        <taxon>Varidnaviria</taxon>
        <taxon>Bamfordvirae</taxon>
        <taxon>Nucleocytoviricota</taxon>
        <taxon>Megaviricetes</taxon>
        <taxon>Pimascovirales</taxon>
        <taxon>Pimascovirales incertae sedis</taxon>
        <taxon>Ascoviridae</taxon>
        <taxon>Ascovirus</taxon>
        <taxon>Ascovirus sfav1a</taxon>
    </lineage>
</organism>
<sequence>MSLILASMSHANVFRLGATHAKSSLDLSAGRSVQYSRSHRVSRERGSYKRPVSTQPANGSLCCTKTCSSVGTLIQWNRIRSPDRLLGNLSAADGGFLCRPHTLFTKARLPTSLVKLMATNVFVAFPTPYSGCMSTSCTLLSSWSCLHVMASLSFARTDLQTAPPRSRG</sequence>
<accession>Q9DKM2</accession>